<proteinExistence type="predicted"/>
<name>G0UL86_TRYCI</name>
<gene>
    <name evidence="2" type="ORF">TCIL3000_4_2330</name>
</gene>
<evidence type="ECO:0000313" key="2">
    <source>
        <dbReference type="EMBL" id="CCC90141.1"/>
    </source>
</evidence>
<sequence length="116" mass="13757">MHKIMQQYRRHTYADKKKRDMKVMVRLLFLKKKNQKFYRYRNSMGSLKGLFGSFRVMSSYPSVSPYFTFQFSFLRTPPLTVLICSGHVLDDINTRQGKQKRKLKGGAKCLTSNRHK</sequence>
<protein>
    <submittedName>
        <fullName evidence="2">Uncharacterized protein</fullName>
    </submittedName>
</protein>
<reference evidence="2" key="1">
    <citation type="journal article" date="2012" name="Proc. Natl. Acad. Sci. U.S.A.">
        <title>Antigenic diversity is generated by distinct evolutionary mechanisms in African trypanosome species.</title>
        <authorList>
            <person name="Jackson A.P."/>
            <person name="Berry A."/>
            <person name="Aslett M."/>
            <person name="Allison H.C."/>
            <person name="Burton P."/>
            <person name="Vavrova-Anderson J."/>
            <person name="Brown R."/>
            <person name="Browne H."/>
            <person name="Corton N."/>
            <person name="Hauser H."/>
            <person name="Gamble J."/>
            <person name="Gilderthorp R."/>
            <person name="Marcello L."/>
            <person name="McQuillan J."/>
            <person name="Otto T.D."/>
            <person name="Quail M.A."/>
            <person name="Sanders M.J."/>
            <person name="van Tonder A."/>
            <person name="Ginger M.L."/>
            <person name="Field M.C."/>
            <person name="Barry J.D."/>
            <person name="Hertz-Fowler C."/>
            <person name="Berriman M."/>
        </authorList>
    </citation>
    <scope>NUCLEOTIDE SEQUENCE</scope>
    <source>
        <strain evidence="2">IL3000</strain>
    </source>
</reference>
<dbReference type="AlphaFoldDB" id="G0UL86"/>
<accession>G0UL86</accession>
<organism evidence="2">
    <name type="scientific">Trypanosoma congolense (strain IL3000)</name>
    <dbReference type="NCBI Taxonomy" id="1068625"/>
    <lineage>
        <taxon>Eukaryota</taxon>
        <taxon>Discoba</taxon>
        <taxon>Euglenozoa</taxon>
        <taxon>Kinetoplastea</taxon>
        <taxon>Metakinetoplastina</taxon>
        <taxon>Trypanosomatida</taxon>
        <taxon>Trypanosomatidae</taxon>
        <taxon>Trypanosoma</taxon>
        <taxon>Nannomonas</taxon>
    </lineage>
</organism>
<evidence type="ECO:0000256" key="1">
    <source>
        <dbReference type="SAM" id="MobiDB-lite"/>
    </source>
</evidence>
<dbReference type="EMBL" id="HE575317">
    <property type="protein sequence ID" value="CCC90141.1"/>
    <property type="molecule type" value="Genomic_DNA"/>
</dbReference>
<feature type="region of interest" description="Disordered" evidence="1">
    <location>
        <begin position="95"/>
        <end position="116"/>
    </location>
</feature>